<evidence type="ECO:0000256" key="2">
    <source>
        <dbReference type="ARBA" id="ARBA00023015"/>
    </source>
</evidence>
<keyword evidence="7" id="KW-1185">Reference proteome</keyword>
<evidence type="ECO:0000259" key="5">
    <source>
        <dbReference type="PROSITE" id="PS50931"/>
    </source>
</evidence>
<comment type="caution">
    <text evidence="6">The sequence shown here is derived from an EMBL/GenBank/DDBJ whole genome shotgun (WGS) entry which is preliminary data.</text>
</comment>
<dbReference type="PANTHER" id="PTHR30537:SF1">
    <property type="entry name" value="HTH-TYPE TRANSCRIPTIONAL REGULATOR PGRR"/>
    <property type="match status" value="1"/>
</dbReference>
<dbReference type="PANTHER" id="PTHR30537">
    <property type="entry name" value="HTH-TYPE TRANSCRIPTIONAL REGULATOR"/>
    <property type="match status" value="1"/>
</dbReference>
<sequence length="296" mass="33813">MQENLNDLRAFLLVAQTGSFTKAAAQIGVSQSALSHTIRSLEERLKIKLFHRTTRSISTTEAGEQLYQRLSPLFDTIDKEIDELSAIQNTIKGNLRINSTEFVFSYLVWDRLQQFMHQYPEVNLELTAETRFTNIVAERFDAGIRLGDDVEKDMIAVKVADELKICTVASPAYLAQYGTPQMPDELTKHRCLHLRLPTSGGLLDWEFKHPQTEEILKMKLSSYFISNNNNLLRKAALSDLGITWIPYEIVKEDIAAGRLVSLLADWNMHYQGIYLYYPNRHGNSTLFKALVKALKQ</sequence>
<dbReference type="InterPro" id="IPR036390">
    <property type="entry name" value="WH_DNA-bd_sf"/>
</dbReference>
<dbReference type="InterPro" id="IPR036388">
    <property type="entry name" value="WH-like_DNA-bd_sf"/>
</dbReference>
<dbReference type="OrthoDB" id="9813056at2"/>
<proteinExistence type="inferred from homology"/>
<dbReference type="SUPFAM" id="SSF46785">
    <property type="entry name" value="Winged helix' DNA-binding domain"/>
    <property type="match status" value="1"/>
</dbReference>
<evidence type="ECO:0000313" key="7">
    <source>
        <dbReference type="Proteomes" id="UP000092649"/>
    </source>
</evidence>
<accession>A0A1A7P3T9</accession>
<evidence type="ECO:0000256" key="3">
    <source>
        <dbReference type="ARBA" id="ARBA00023125"/>
    </source>
</evidence>
<organism evidence="6 7">
    <name type="scientific">Gallibacterium salpingitidis</name>
    <dbReference type="NCBI Taxonomy" id="505341"/>
    <lineage>
        <taxon>Bacteria</taxon>
        <taxon>Pseudomonadati</taxon>
        <taxon>Pseudomonadota</taxon>
        <taxon>Gammaproteobacteria</taxon>
        <taxon>Pasteurellales</taxon>
        <taxon>Pasteurellaceae</taxon>
        <taxon>Gallibacterium</taxon>
    </lineage>
</organism>
<dbReference type="Pfam" id="PF00126">
    <property type="entry name" value="HTH_1"/>
    <property type="match status" value="1"/>
</dbReference>
<dbReference type="PATRIC" id="fig|505341.3.peg.32"/>
<dbReference type="Pfam" id="PF03466">
    <property type="entry name" value="LysR_substrate"/>
    <property type="match status" value="1"/>
</dbReference>
<keyword evidence="3" id="KW-0238">DNA-binding</keyword>
<keyword evidence="4" id="KW-0804">Transcription</keyword>
<dbReference type="AlphaFoldDB" id="A0A1A7P3T9"/>
<dbReference type="RefSeq" id="WP_066104061.1">
    <property type="nucleotide sequence ID" value="NZ_JTJL01000001.1"/>
</dbReference>
<dbReference type="InterPro" id="IPR000847">
    <property type="entry name" value="LysR_HTH_N"/>
</dbReference>
<protein>
    <submittedName>
        <fullName evidence="6">LysR family transcriptional regulator</fullName>
    </submittedName>
</protein>
<dbReference type="GO" id="GO:0003700">
    <property type="term" value="F:DNA-binding transcription factor activity"/>
    <property type="evidence" value="ECO:0007669"/>
    <property type="project" value="InterPro"/>
</dbReference>
<evidence type="ECO:0000313" key="6">
    <source>
        <dbReference type="EMBL" id="OBW96396.1"/>
    </source>
</evidence>
<dbReference type="FunFam" id="1.10.10.10:FF:000001">
    <property type="entry name" value="LysR family transcriptional regulator"/>
    <property type="match status" value="1"/>
</dbReference>
<dbReference type="GO" id="GO:0006351">
    <property type="term" value="P:DNA-templated transcription"/>
    <property type="evidence" value="ECO:0007669"/>
    <property type="project" value="TreeGrafter"/>
</dbReference>
<dbReference type="Gene3D" id="1.10.10.10">
    <property type="entry name" value="Winged helix-like DNA-binding domain superfamily/Winged helix DNA-binding domain"/>
    <property type="match status" value="1"/>
</dbReference>
<dbReference type="GO" id="GO:0043565">
    <property type="term" value="F:sequence-specific DNA binding"/>
    <property type="evidence" value="ECO:0007669"/>
    <property type="project" value="TreeGrafter"/>
</dbReference>
<gene>
    <name evidence="6" type="ORF">QS62_00165</name>
</gene>
<dbReference type="InterPro" id="IPR005119">
    <property type="entry name" value="LysR_subst-bd"/>
</dbReference>
<dbReference type="EMBL" id="JTJL01000001">
    <property type="protein sequence ID" value="OBW96396.1"/>
    <property type="molecule type" value="Genomic_DNA"/>
</dbReference>
<comment type="similarity">
    <text evidence="1">Belongs to the LysR transcriptional regulatory family.</text>
</comment>
<evidence type="ECO:0000256" key="4">
    <source>
        <dbReference type="ARBA" id="ARBA00023163"/>
    </source>
</evidence>
<dbReference type="Gene3D" id="3.40.190.290">
    <property type="match status" value="1"/>
</dbReference>
<evidence type="ECO:0000256" key="1">
    <source>
        <dbReference type="ARBA" id="ARBA00009437"/>
    </source>
</evidence>
<name>A0A1A7P3T9_9PAST</name>
<dbReference type="InterPro" id="IPR058163">
    <property type="entry name" value="LysR-type_TF_proteobact-type"/>
</dbReference>
<dbReference type="PROSITE" id="PS50931">
    <property type="entry name" value="HTH_LYSR"/>
    <property type="match status" value="1"/>
</dbReference>
<reference evidence="6 7" key="1">
    <citation type="submission" date="2014-11" db="EMBL/GenBank/DDBJ databases">
        <title>Pan-genome of Gallibacterium spp.</title>
        <authorList>
            <person name="Kudirkiene E."/>
            <person name="Bojesen A.M."/>
        </authorList>
    </citation>
    <scope>NUCLEOTIDE SEQUENCE [LARGE SCALE GENOMIC DNA]</scope>
    <source>
        <strain evidence="6 7">F150</strain>
    </source>
</reference>
<keyword evidence="2" id="KW-0805">Transcription regulation</keyword>
<dbReference type="Proteomes" id="UP000092649">
    <property type="component" value="Unassembled WGS sequence"/>
</dbReference>
<dbReference type="PRINTS" id="PR00039">
    <property type="entry name" value="HTHLYSR"/>
</dbReference>
<feature type="domain" description="HTH lysR-type" evidence="5">
    <location>
        <begin position="1"/>
        <end position="60"/>
    </location>
</feature>
<dbReference type="SUPFAM" id="SSF53850">
    <property type="entry name" value="Periplasmic binding protein-like II"/>
    <property type="match status" value="1"/>
</dbReference>